<feature type="domain" description="Anti-sigma factor NepR" evidence="2">
    <location>
        <begin position="29"/>
        <end position="56"/>
    </location>
</feature>
<protein>
    <recommendedName>
        <fullName evidence="2">Anti-sigma factor NepR domain-containing protein</fullName>
    </recommendedName>
</protein>
<gene>
    <name evidence="3" type="ORF">KCG44_12730</name>
</gene>
<sequence length="56" mass="6236">MSAQPPEAGKRQAKRRVGSADDMRGASFGASLRRLYGQTLNEPLDDEFKDLLDKLK</sequence>
<dbReference type="EMBL" id="JAGSPA010000004">
    <property type="protein sequence ID" value="MBV7257650.1"/>
    <property type="molecule type" value="Genomic_DNA"/>
</dbReference>
<feature type="region of interest" description="Disordered" evidence="1">
    <location>
        <begin position="1"/>
        <end position="24"/>
    </location>
</feature>
<reference evidence="3 4" key="1">
    <citation type="submission" date="2021-04" db="EMBL/GenBank/DDBJ databases">
        <authorList>
            <person name="Pira H."/>
            <person name="Risdian C."/>
            <person name="Wink J."/>
        </authorList>
    </citation>
    <scope>NUCLEOTIDE SEQUENCE [LARGE SCALE GENOMIC DNA]</scope>
    <source>
        <strain evidence="3 4">WHA3</strain>
    </source>
</reference>
<evidence type="ECO:0000313" key="3">
    <source>
        <dbReference type="EMBL" id="MBV7257650.1"/>
    </source>
</evidence>
<dbReference type="InterPro" id="IPR041649">
    <property type="entry name" value="NepR"/>
</dbReference>
<keyword evidence="4" id="KW-1185">Reference proteome</keyword>
<evidence type="ECO:0000259" key="2">
    <source>
        <dbReference type="Pfam" id="PF18557"/>
    </source>
</evidence>
<accession>A0ABS6SGY3</accession>
<dbReference type="Proteomes" id="UP000722336">
    <property type="component" value="Unassembled WGS sequence"/>
</dbReference>
<comment type="caution">
    <text evidence="3">The sequence shown here is derived from an EMBL/GenBank/DDBJ whole genome shotgun (WGS) entry which is preliminary data.</text>
</comment>
<dbReference type="Pfam" id="PF18557">
    <property type="entry name" value="NepR"/>
    <property type="match status" value="1"/>
</dbReference>
<name>A0ABS6SGY3_9SPHN</name>
<evidence type="ECO:0000313" key="4">
    <source>
        <dbReference type="Proteomes" id="UP000722336"/>
    </source>
</evidence>
<dbReference type="RefSeq" id="WP_218446488.1">
    <property type="nucleotide sequence ID" value="NZ_JAGSPA010000004.1"/>
</dbReference>
<organism evidence="3 4">
    <name type="scientific">Pacificimonas pallii</name>
    <dbReference type="NCBI Taxonomy" id="2827236"/>
    <lineage>
        <taxon>Bacteria</taxon>
        <taxon>Pseudomonadati</taxon>
        <taxon>Pseudomonadota</taxon>
        <taxon>Alphaproteobacteria</taxon>
        <taxon>Sphingomonadales</taxon>
        <taxon>Sphingosinicellaceae</taxon>
        <taxon>Pacificimonas</taxon>
    </lineage>
</organism>
<proteinExistence type="predicted"/>
<evidence type="ECO:0000256" key="1">
    <source>
        <dbReference type="SAM" id="MobiDB-lite"/>
    </source>
</evidence>